<accession>A0A517XPP3</accession>
<feature type="domain" description="ABC transmembrane type-2" evidence="6">
    <location>
        <begin position="32"/>
        <end position="259"/>
    </location>
</feature>
<evidence type="ECO:0000313" key="7">
    <source>
        <dbReference type="EMBL" id="QDU19477.1"/>
    </source>
</evidence>
<keyword evidence="4 5" id="KW-0472">Membrane</keyword>
<dbReference type="Proteomes" id="UP000319576">
    <property type="component" value="Chromosome"/>
</dbReference>
<evidence type="ECO:0000256" key="1">
    <source>
        <dbReference type="ARBA" id="ARBA00004141"/>
    </source>
</evidence>
<feature type="transmembrane region" description="Helical" evidence="5">
    <location>
        <begin position="108"/>
        <end position="134"/>
    </location>
</feature>
<dbReference type="OrthoDB" id="9788252at2"/>
<dbReference type="GO" id="GO:0043190">
    <property type="term" value="C:ATP-binding cassette (ABC) transporter complex"/>
    <property type="evidence" value="ECO:0007669"/>
    <property type="project" value="InterPro"/>
</dbReference>
<feature type="transmembrane region" description="Helical" evidence="5">
    <location>
        <begin position="32"/>
        <end position="52"/>
    </location>
</feature>
<evidence type="ECO:0000256" key="5">
    <source>
        <dbReference type="RuleBase" id="RU361157"/>
    </source>
</evidence>
<dbReference type="KEGG" id="uli:ETAA1_14030"/>
<evidence type="ECO:0000313" key="8">
    <source>
        <dbReference type="Proteomes" id="UP000319576"/>
    </source>
</evidence>
<dbReference type="GO" id="GO:0140359">
    <property type="term" value="F:ABC-type transporter activity"/>
    <property type="evidence" value="ECO:0007669"/>
    <property type="project" value="InterPro"/>
</dbReference>
<evidence type="ECO:0000256" key="2">
    <source>
        <dbReference type="ARBA" id="ARBA00022692"/>
    </source>
</evidence>
<keyword evidence="5" id="KW-0813">Transport</keyword>
<dbReference type="InterPro" id="IPR013525">
    <property type="entry name" value="ABC2_TM"/>
</dbReference>
<dbReference type="AlphaFoldDB" id="A0A517XPP3"/>
<comment type="subcellular location">
    <subcellularLocation>
        <location evidence="5">Cell membrane</location>
        <topology evidence="5">Multi-pass membrane protein</topology>
    </subcellularLocation>
    <subcellularLocation>
        <location evidence="1">Membrane</location>
        <topology evidence="1">Multi-pass membrane protein</topology>
    </subcellularLocation>
</comment>
<proteinExistence type="inferred from homology"/>
<dbReference type="EMBL" id="CP036273">
    <property type="protein sequence ID" value="QDU19477.1"/>
    <property type="molecule type" value="Genomic_DNA"/>
</dbReference>
<dbReference type="PANTHER" id="PTHR43229">
    <property type="entry name" value="NODULATION PROTEIN J"/>
    <property type="match status" value="1"/>
</dbReference>
<dbReference type="RefSeq" id="WP_145235495.1">
    <property type="nucleotide sequence ID" value="NZ_CP036273.1"/>
</dbReference>
<comment type="similarity">
    <text evidence="5">Belongs to the ABC-2 integral membrane protein family.</text>
</comment>
<dbReference type="Pfam" id="PF01061">
    <property type="entry name" value="ABC2_membrane"/>
    <property type="match status" value="1"/>
</dbReference>
<feature type="transmembrane region" description="Helical" evidence="5">
    <location>
        <begin position="234"/>
        <end position="256"/>
    </location>
</feature>
<dbReference type="PANTHER" id="PTHR43229:SF6">
    <property type="entry name" value="ABC-TYPE MULTIDRUG TRANSPORT SYSTEM, PERMEASE COMPONENT"/>
    <property type="match status" value="1"/>
</dbReference>
<reference evidence="7 8" key="1">
    <citation type="submission" date="2019-02" db="EMBL/GenBank/DDBJ databases">
        <title>Deep-cultivation of Planctomycetes and their phenomic and genomic characterization uncovers novel biology.</title>
        <authorList>
            <person name="Wiegand S."/>
            <person name="Jogler M."/>
            <person name="Boedeker C."/>
            <person name="Pinto D."/>
            <person name="Vollmers J."/>
            <person name="Rivas-Marin E."/>
            <person name="Kohn T."/>
            <person name="Peeters S.H."/>
            <person name="Heuer A."/>
            <person name="Rast P."/>
            <person name="Oberbeckmann S."/>
            <person name="Bunk B."/>
            <person name="Jeske O."/>
            <person name="Meyerdierks A."/>
            <person name="Storesund J.E."/>
            <person name="Kallscheuer N."/>
            <person name="Luecker S."/>
            <person name="Lage O.M."/>
            <person name="Pohl T."/>
            <person name="Merkel B.J."/>
            <person name="Hornburger P."/>
            <person name="Mueller R.-W."/>
            <person name="Bruemmer F."/>
            <person name="Labrenz M."/>
            <person name="Spormann A.M."/>
            <person name="Op den Camp H."/>
            <person name="Overmann J."/>
            <person name="Amann R."/>
            <person name="Jetten M.S.M."/>
            <person name="Mascher T."/>
            <person name="Medema M.H."/>
            <person name="Devos D.P."/>
            <person name="Kaster A.-K."/>
            <person name="Ovreas L."/>
            <person name="Rohde M."/>
            <person name="Galperin M.Y."/>
            <person name="Jogler C."/>
        </authorList>
    </citation>
    <scope>NUCLEOTIDE SEQUENCE [LARGE SCALE GENOMIC DNA]</scope>
    <source>
        <strain evidence="7 8">ETA_A1</strain>
    </source>
</reference>
<organism evidence="7 8">
    <name type="scientific">Urbifossiella limnaea</name>
    <dbReference type="NCBI Taxonomy" id="2528023"/>
    <lineage>
        <taxon>Bacteria</taxon>
        <taxon>Pseudomonadati</taxon>
        <taxon>Planctomycetota</taxon>
        <taxon>Planctomycetia</taxon>
        <taxon>Gemmatales</taxon>
        <taxon>Gemmataceae</taxon>
        <taxon>Urbifossiella</taxon>
    </lineage>
</organism>
<keyword evidence="5" id="KW-1003">Cell membrane</keyword>
<dbReference type="InterPro" id="IPR000412">
    <property type="entry name" value="ABC_2_transport"/>
</dbReference>
<keyword evidence="8" id="KW-1185">Reference proteome</keyword>
<name>A0A517XPP3_9BACT</name>
<dbReference type="PROSITE" id="PS51012">
    <property type="entry name" value="ABC_TM2"/>
    <property type="match status" value="1"/>
</dbReference>
<dbReference type="InterPro" id="IPR051784">
    <property type="entry name" value="Nod_factor_ABC_transporter"/>
</dbReference>
<keyword evidence="2 5" id="KW-0812">Transmembrane</keyword>
<protein>
    <recommendedName>
        <fullName evidence="5">Transport permease protein</fullName>
    </recommendedName>
</protein>
<gene>
    <name evidence="7" type="ORF">ETAA1_14030</name>
</gene>
<comment type="caution">
    <text evidence="5">Lacks conserved residue(s) required for the propagation of feature annotation.</text>
</comment>
<evidence type="ECO:0000256" key="4">
    <source>
        <dbReference type="ARBA" id="ARBA00023136"/>
    </source>
</evidence>
<evidence type="ECO:0000259" key="6">
    <source>
        <dbReference type="PROSITE" id="PS51012"/>
    </source>
</evidence>
<feature type="transmembrane region" description="Helical" evidence="5">
    <location>
        <begin position="146"/>
        <end position="170"/>
    </location>
</feature>
<dbReference type="PIRSF" id="PIRSF006648">
    <property type="entry name" value="DrrB"/>
    <property type="match status" value="1"/>
</dbReference>
<keyword evidence="3 5" id="KW-1133">Transmembrane helix</keyword>
<feature type="transmembrane region" description="Helical" evidence="5">
    <location>
        <begin position="64"/>
        <end position="88"/>
    </location>
</feature>
<sequence length="274" mass="30189">MSEPPVHAVRLFFAAALARSYARVAWLFRSRTWMVQETVLPVLGVCAFAYSYRAMAAPPEYTGLVVLGASMTTFWLNVLWGMGAALYWERDSGNLELFVMSPAPMMGVLTGMALGGMTTTLVRATVIAVAGVLMFDVPIQPTSWTLLGLVFFLTLAALYGLGMMFASVFLRWGREAWHLVNLLQEPVYLLTGTNFPVGAIFPKAVAAAATLIPLTAGLDAMRQVLFRTPGIFDVWLEVALLAVLSVVFFVCARWLLARLERRAAEEGKLTVRWQ</sequence>
<dbReference type="InterPro" id="IPR047817">
    <property type="entry name" value="ABC2_TM_bact-type"/>
</dbReference>
<evidence type="ECO:0000256" key="3">
    <source>
        <dbReference type="ARBA" id="ARBA00022989"/>
    </source>
</evidence>